<keyword evidence="4" id="KW-1185">Reference proteome</keyword>
<dbReference type="InterPro" id="IPR050570">
    <property type="entry name" value="Cell_wall_metabolism_enzyme"/>
</dbReference>
<dbReference type="Proteomes" id="UP000326331">
    <property type="component" value="Chromosome"/>
</dbReference>
<dbReference type="Pfam" id="PF01551">
    <property type="entry name" value="Peptidase_M23"/>
    <property type="match status" value="1"/>
</dbReference>
<organism evidence="3 4">
    <name type="scientific">Tepidiforma bonchosmolovskayae</name>
    <dbReference type="NCBI Taxonomy" id="2601677"/>
    <lineage>
        <taxon>Bacteria</taxon>
        <taxon>Bacillati</taxon>
        <taxon>Chloroflexota</taxon>
        <taxon>Tepidiformia</taxon>
        <taxon>Tepidiformales</taxon>
        <taxon>Tepidiformaceae</taxon>
        <taxon>Tepidiforma</taxon>
    </lineage>
</organism>
<dbReference type="SUPFAM" id="SSF51261">
    <property type="entry name" value="Duplicated hybrid motif"/>
    <property type="match status" value="1"/>
</dbReference>
<feature type="domain" description="M23ase beta-sheet core" evidence="2">
    <location>
        <begin position="40"/>
        <end position="130"/>
    </location>
</feature>
<dbReference type="Gene3D" id="2.70.70.10">
    <property type="entry name" value="Glucose Permease (Domain IIA)"/>
    <property type="match status" value="1"/>
</dbReference>
<dbReference type="CDD" id="cd12797">
    <property type="entry name" value="M23_peptidase"/>
    <property type="match status" value="1"/>
</dbReference>
<keyword evidence="1" id="KW-0732">Signal</keyword>
<reference evidence="3 4" key="1">
    <citation type="submission" date="2019-08" db="EMBL/GenBank/DDBJ databases">
        <authorList>
            <person name="Toschakov S.V."/>
        </authorList>
    </citation>
    <scope>NUCLEOTIDE SEQUENCE [LARGE SCALE GENOMIC DNA]</scope>
    <source>
        <strain evidence="3 4">3753O</strain>
    </source>
</reference>
<proteinExistence type="predicted"/>
<evidence type="ECO:0000256" key="1">
    <source>
        <dbReference type="ARBA" id="ARBA00022729"/>
    </source>
</evidence>
<dbReference type="PANTHER" id="PTHR21666">
    <property type="entry name" value="PEPTIDASE-RELATED"/>
    <property type="match status" value="1"/>
</dbReference>
<gene>
    <name evidence="3" type="ORF">Tbon_05710</name>
</gene>
<evidence type="ECO:0000313" key="4">
    <source>
        <dbReference type="Proteomes" id="UP000326331"/>
    </source>
</evidence>
<dbReference type="InterPro" id="IPR016047">
    <property type="entry name" value="M23ase_b-sheet_dom"/>
</dbReference>
<accession>A0ABX6C0J8</accession>
<evidence type="ECO:0000313" key="3">
    <source>
        <dbReference type="EMBL" id="QFG02806.1"/>
    </source>
</evidence>
<sequence>MDSIEFGPALLDGSHYIGLPISGTITAAFGSASIPQHAGGHTGVDIGAPQGTPVRAPAPGVVIDVRADDPVFGRAVELAHPGGWRTLYAHLARVDVLPGQPVRPGDGLGLCGSTGLSTGPHLHWGLARGHSPAIRGGGLADPLARIAAAPAWPEADRLLRAAAAAIFAGLQAAGVLFRSAADDDLAPYPPGSPQAQVRDIQRAANAFLARWLPPIETE</sequence>
<protein>
    <submittedName>
        <fullName evidence="3">M23 family metallopeptidase</fullName>
    </submittedName>
</protein>
<reference evidence="3 4" key="2">
    <citation type="submission" date="2019-10" db="EMBL/GenBank/DDBJ databases">
        <title>Thermopilla bonchosmolovskayae gen. nov., sp. nov., a moderately thermophilic Chloroflexi bacterium from a Chukotka hot spring (Arctic, Russia), representing a novel classis Thermopillaia, which include previously uncultivated lineage OLB14.</title>
        <authorList>
            <person name="Kochetkova T.V."/>
            <person name="Zayulina K.S."/>
            <person name="Zhigarkov V.S."/>
            <person name="Minaev N.V."/>
            <person name="Novikov A."/>
            <person name="Toshchakov S.V."/>
            <person name="Elcheninov A.G."/>
            <person name="Kublanov I.V."/>
        </authorList>
    </citation>
    <scope>NUCLEOTIDE SEQUENCE [LARGE SCALE GENOMIC DNA]</scope>
    <source>
        <strain evidence="3 4">3753O</strain>
    </source>
</reference>
<dbReference type="InterPro" id="IPR011055">
    <property type="entry name" value="Dup_hybrid_motif"/>
</dbReference>
<dbReference type="PANTHER" id="PTHR21666:SF289">
    <property type="entry name" value="L-ALA--D-GLU ENDOPEPTIDASE"/>
    <property type="match status" value="1"/>
</dbReference>
<dbReference type="RefSeq" id="WP_158066730.1">
    <property type="nucleotide sequence ID" value="NZ_CP042829.1"/>
</dbReference>
<dbReference type="EMBL" id="CP042829">
    <property type="protein sequence ID" value="QFG02806.1"/>
    <property type="molecule type" value="Genomic_DNA"/>
</dbReference>
<evidence type="ECO:0000259" key="2">
    <source>
        <dbReference type="Pfam" id="PF01551"/>
    </source>
</evidence>
<name>A0ABX6C0J8_9CHLR</name>